<dbReference type="EMBL" id="AJYC02000019">
    <property type="protein sequence ID" value="EKT83407.1"/>
    <property type="molecule type" value="Genomic_DNA"/>
</dbReference>
<comment type="caution">
    <text evidence="2">The sequence shown here is derived from an EMBL/GenBank/DDBJ whole genome shotgun (WGS) entry which is preliminary data.</text>
</comment>
<organism evidence="2 3">
    <name type="scientific">Rhodococcus opacus M213</name>
    <dbReference type="NCBI Taxonomy" id="1129896"/>
    <lineage>
        <taxon>Bacteria</taxon>
        <taxon>Bacillati</taxon>
        <taxon>Actinomycetota</taxon>
        <taxon>Actinomycetes</taxon>
        <taxon>Mycobacteriales</taxon>
        <taxon>Nocardiaceae</taxon>
        <taxon>Rhodococcus</taxon>
    </lineage>
</organism>
<sequence length="181" mass="19624">MNPDRNAQHPRRPAGPDPRRASAGTSISCRCSVRRDRPPRNRGPRPAAAAGEVRTIGHLRGLRLNCEPEASRGDAAGPGRPPLARRRRIGHSLRAGFGKTHVAQELGHHVTRRGGDVRFVKCARMLADLAGGHADRTIGQRMREYHPAAAADPLRALARERLRRAGRTVPAPASVVGTPDR</sequence>
<dbReference type="AlphaFoldDB" id="K8XYL7"/>
<name>K8XYL7_RHOOP</name>
<dbReference type="InterPro" id="IPR027417">
    <property type="entry name" value="P-loop_NTPase"/>
</dbReference>
<evidence type="ECO:0000256" key="1">
    <source>
        <dbReference type="SAM" id="MobiDB-lite"/>
    </source>
</evidence>
<evidence type="ECO:0000313" key="2">
    <source>
        <dbReference type="EMBL" id="EKT83407.1"/>
    </source>
</evidence>
<protein>
    <submittedName>
        <fullName evidence="2">Uncharacterized protein</fullName>
    </submittedName>
</protein>
<dbReference type="SUPFAM" id="SSF52540">
    <property type="entry name" value="P-loop containing nucleoside triphosphate hydrolases"/>
    <property type="match status" value="1"/>
</dbReference>
<dbReference type="Gene3D" id="3.40.50.300">
    <property type="entry name" value="P-loop containing nucleotide triphosphate hydrolases"/>
    <property type="match status" value="1"/>
</dbReference>
<evidence type="ECO:0000313" key="3">
    <source>
        <dbReference type="Proteomes" id="UP000005951"/>
    </source>
</evidence>
<reference evidence="2 3" key="1">
    <citation type="journal article" date="2013" name="Genome Announc.">
        <title>Draft Genome Sequence of Rhodococcus opacus Strain M213 Shows a Diverse Catabolic Potential.</title>
        <authorList>
            <person name="Pathak A."/>
            <person name="Green S.J."/>
            <person name="Ogram A."/>
            <person name="Chauhan A."/>
        </authorList>
    </citation>
    <scope>NUCLEOTIDE SEQUENCE [LARGE SCALE GENOMIC DNA]</scope>
    <source>
        <strain evidence="2 3">M213</strain>
    </source>
</reference>
<dbReference type="Proteomes" id="UP000005951">
    <property type="component" value="Unassembled WGS sequence"/>
</dbReference>
<gene>
    <name evidence="2" type="ORF">WSS_A07094</name>
</gene>
<proteinExistence type="predicted"/>
<accession>K8XYL7</accession>
<feature type="region of interest" description="Disordered" evidence="1">
    <location>
        <begin position="1"/>
        <end position="50"/>
    </location>
</feature>